<gene>
    <name evidence="1" type="ORF">Abiwalacus_08020</name>
</gene>
<proteinExistence type="predicted"/>
<evidence type="ECO:0008006" key="3">
    <source>
        <dbReference type="Google" id="ProtNLM"/>
    </source>
</evidence>
<evidence type="ECO:0000313" key="1">
    <source>
        <dbReference type="EMBL" id="BDL43228.1"/>
    </source>
</evidence>
<dbReference type="Proteomes" id="UP001062263">
    <property type="component" value="Chromosome"/>
</dbReference>
<evidence type="ECO:0000313" key="2">
    <source>
        <dbReference type="Proteomes" id="UP001062263"/>
    </source>
</evidence>
<reference evidence="1" key="1">
    <citation type="submission" date="2022-06" db="EMBL/GenBank/DDBJ databases">
        <title>Akkermansia biwalacus sp. nov., an anaerobic mucin-degrading bacterium isolated from human intestine.</title>
        <authorList>
            <person name="Kobayashi Y."/>
            <person name="Inoue S."/>
            <person name="Kawahara T."/>
            <person name="Kohda N."/>
        </authorList>
    </citation>
    <scope>NUCLEOTIDE SEQUENCE</scope>
    <source>
        <strain evidence="1">WON2089</strain>
    </source>
</reference>
<keyword evidence="2" id="KW-1185">Reference proteome</keyword>
<protein>
    <recommendedName>
        <fullName evidence="3">Type II secretion system protein</fullName>
    </recommendedName>
</protein>
<organism evidence="1 2">
    <name type="scientific">Akkermansia biwaensis</name>
    <dbReference type="NCBI Taxonomy" id="2946555"/>
    <lineage>
        <taxon>Bacteria</taxon>
        <taxon>Pseudomonadati</taxon>
        <taxon>Verrucomicrobiota</taxon>
        <taxon>Verrucomicrobiia</taxon>
        <taxon>Verrucomicrobiales</taxon>
        <taxon>Akkermansiaceae</taxon>
        <taxon>Akkermansia</taxon>
    </lineage>
</organism>
<sequence>MILFLLGVAALFAAYLYIKQQTVDSRQRSMANTAAISSMFLSSVSQQYHCRFSTLGGTWSLEKFTKSYGLAFENEGNPEAWQELKRRINDGTIEKEFYNLWIYIGASPAIDMEINEENKFIKVIISTEKSPSQSMFYHL</sequence>
<accession>A0ABM7ZEQ4</accession>
<name>A0ABM7ZEQ4_9BACT</name>
<dbReference type="EMBL" id="AP025943">
    <property type="protein sequence ID" value="BDL43228.1"/>
    <property type="molecule type" value="Genomic_DNA"/>
</dbReference>